<accession>A0AAD4GGT5</accession>
<organism evidence="2 3">
    <name type="scientific">Boletus edulis BED1</name>
    <dbReference type="NCBI Taxonomy" id="1328754"/>
    <lineage>
        <taxon>Eukaryota</taxon>
        <taxon>Fungi</taxon>
        <taxon>Dikarya</taxon>
        <taxon>Basidiomycota</taxon>
        <taxon>Agaricomycotina</taxon>
        <taxon>Agaricomycetes</taxon>
        <taxon>Agaricomycetidae</taxon>
        <taxon>Boletales</taxon>
        <taxon>Boletineae</taxon>
        <taxon>Boletaceae</taxon>
        <taxon>Boletoideae</taxon>
        <taxon>Boletus</taxon>
    </lineage>
</organism>
<dbReference type="EMBL" id="WHUW01000008">
    <property type="protein sequence ID" value="KAF8442967.1"/>
    <property type="molecule type" value="Genomic_DNA"/>
</dbReference>
<keyword evidence="3" id="KW-1185">Reference proteome</keyword>
<name>A0AAD4GGT5_BOLED</name>
<proteinExistence type="predicted"/>
<sequence length="297" mass="34782">MVSSKVTTTQLFDWYALGGHDYVLYISRGERATRFTPVLCCNLHHLDFSRNRRYHRVASLLSLTRCHIYYWRHAVPLIREMWMLRPPLRLLGFVPKMWMLGLLLHLLGVPLIPELCMLWPLLRLLLGPIKDSIAACIQRVIFDAAVPAGSWFSWLQAARMRMPLKWAWFIILLLILGVFTWAFGYFWGAAVPAGSWFYWFQMGMPRLNWAWFIWKSILLFTCAFGYFWGAVVPLAGSWFSWFQAAGMGMSPLNWAWLIWKFLLLILGVFVWFFGGYIGRIFLVAFLVISLFLLFSDK</sequence>
<evidence type="ECO:0000313" key="2">
    <source>
        <dbReference type="EMBL" id="KAF8442967.1"/>
    </source>
</evidence>
<keyword evidence="1" id="KW-0472">Membrane</keyword>
<keyword evidence="1" id="KW-1133">Transmembrane helix</keyword>
<keyword evidence="1" id="KW-0812">Transmembrane</keyword>
<gene>
    <name evidence="2" type="ORF">L210DRAFT_3534539</name>
</gene>
<evidence type="ECO:0000313" key="3">
    <source>
        <dbReference type="Proteomes" id="UP001194468"/>
    </source>
</evidence>
<feature type="transmembrane region" description="Helical" evidence="1">
    <location>
        <begin position="166"/>
        <end position="189"/>
    </location>
</feature>
<evidence type="ECO:0000256" key="1">
    <source>
        <dbReference type="SAM" id="Phobius"/>
    </source>
</evidence>
<feature type="transmembrane region" description="Helical" evidence="1">
    <location>
        <begin position="209"/>
        <end position="242"/>
    </location>
</feature>
<reference evidence="2" key="1">
    <citation type="submission" date="2019-10" db="EMBL/GenBank/DDBJ databases">
        <authorList>
            <consortium name="DOE Joint Genome Institute"/>
            <person name="Kuo A."/>
            <person name="Miyauchi S."/>
            <person name="Kiss E."/>
            <person name="Drula E."/>
            <person name="Kohler A."/>
            <person name="Sanchez-Garcia M."/>
            <person name="Andreopoulos B."/>
            <person name="Barry K.W."/>
            <person name="Bonito G."/>
            <person name="Buee M."/>
            <person name="Carver A."/>
            <person name="Chen C."/>
            <person name="Cichocki N."/>
            <person name="Clum A."/>
            <person name="Culley D."/>
            <person name="Crous P.W."/>
            <person name="Fauchery L."/>
            <person name="Girlanda M."/>
            <person name="Hayes R."/>
            <person name="Keri Z."/>
            <person name="LaButti K."/>
            <person name="Lipzen A."/>
            <person name="Lombard V."/>
            <person name="Magnuson J."/>
            <person name="Maillard F."/>
            <person name="Morin E."/>
            <person name="Murat C."/>
            <person name="Nolan M."/>
            <person name="Ohm R."/>
            <person name="Pangilinan J."/>
            <person name="Pereira M."/>
            <person name="Perotto S."/>
            <person name="Peter M."/>
            <person name="Riley R."/>
            <person name="Sitrit Y."/>
            <person name="Stielow B."/>
            <person name="Szollosi G."/>
            <person name="Zifcakova L."/>
            <person name="Stursova M."/>
            <person name="Spatafora J.W."/>
            <person name="Tedersoo L."/>
            <person name="Vaario L.-M."/>
            <person name="Yamada A."/>
            <person name="Yan M."/>
            <person name="Wang P."/>
            <person name="Xu J."/>
            <person name="Bruns T."/>
            <person name="Baldrian P."/>
            <person name="Vilgalys R."/>
            <person name="Henrissat B."/>
            <person name="Grigoriev I.V."/>
            <person name="Hibbett D."/>
            <person name="Nagy L.G."/>
            <person name="Martin F.M."/>
        </authorList>
    </citation>
    <scope>NUCLEOTIDE SEQUENCE</scope>
    <source>
        <strain evidence="2">BED1</strain>
    </source>
</reference>
<feature type="transmembrane region" description="Helical" evidence="1">
    <location>
        <begin position="279"/>
        <end position="295"/>
    </location>
</feature>
<feature type="transmembrane region" description="Helical" evidence="1">
    <location>
        <begin position="254"/>
        <end position="273"/>
    </location>
</feature>
<comment type="caution">
    <text evidence="2">The sequence shown here is derived from an EMBL/GenBank/DDBJ whole genome shotgun (WGS) entry which is preliminary data.</text>
</comment>
<reference evidence="2" key="2">
    <citation type="journal article" date="2020" name="Nat. Commun.">
        <title>Large-scale genome sequencing of mycorrhizal fungi provides insights into the early evolution of symbiotic traits.</title>
        <authorList>
            <person name="Miyauchi S."/>
            <person name="Kiss E."/>
            <person name="Kuo A."/>
            <person name="Drula E."/>
            <person name="Kohler A."/>
            <person name="Sanchez-Garcia M."/>
            <person name="Morin E."/>
            <person name="Andreopoulos B."/>
            <person name="Barry K.W."/>
            <person name="Bonito G."/>
            <person name="Buee M."/>
            <person name="Carver A."/>
            <person name="Chen C."/>
            <person name="Cichocki N."/>
            <person name="Clum A."/>
            <person name="Culley D."/>
            <person name="Crous P.W."/>
            <person name="Fauchery L."/>
            <person name="Girlanda M."/>
            <person name="Hayes R.D."/>
            <person name="Keri Z."/>
            <person name="LaButti K."/>
            <person name="Lipzen A."/>
            <person name="Lombard V."/>
            <person name="Magnuson J."/>
            <person name="Maillard F."/>
            <person name="Murat C."/>
            <person name="Nolan M."/>
            <person name="Ohm R.A."/>
            <person name="Pangilinan J."/>
            <person name="Pereira M.F."/>
            <person name="Perotto S."/>
            <person name="Peter M."/>
            <person name="Pfister S."/>
            <person name="Riley R."/>
            <person name="Sitrit Y."/>
            <person name="Stielow J.B."/>
            <person name="Szollosi G."/>
            <person name="Zifcakova L."/>
            <person name="Stursova M."/>
            <person name="Spatafora J.W."/>
            <person name="Tedersoo L."/>
            <person name="Vaario L.M."/>
            <person name="Yamada A."/>
            <person name="Yan M."/>
            <person name="Wang P."/>
            <person name="Xu J."/>
            <person name="Bruns T."/>
            <person name="Baldrian P."/>
            <person name="Vilgalys R."/>
            <person name="Dunand C."/>
            <person name="Henrissat B."/>
            <person name="Grigoriev I.V."/>
            <person name="Hibbett D."/>
            <person name="Nagy L.G."/>
            <person name="Martin F.M."/>
        </authorList>
    </citation>
    <scope>NUCLEOTIDE SEQUENCE</scope>
    <source>
        <strain evidence="2">BED1</strain>
    </source>
</reference>
<dbReference type="AlphaFoldDB" id="A0AAD4GGT5"/>
<protein>
    <submittedName>
        <fullName evidence="2">Uncharacterized protein</fullName>
    </submittedName>
</protein>
<dbReference type="Proteomes" id="UP001194468">
    <property type="component" value="Unassembled WGS sequence"/>
</dbReference>
<feature type="transmembrane region" description="Helical" evidence="1">
    <location>
        <begin position="90"/>
        <end position="112"/>
    </location>
</feature>